<evidence type="ECO:0000313" key="3">
    <source>
        <dbReference type="Proteomes" id="UP000663802"/>
    </source>
</evidence>
<feature type="transmembrane region" description="Helical" evidence="1">
    <location>
        <begin position="112"/>
        <end position="135"/>
    </location>
</feature>
<dbReference type="RefSeq" id="WP_206870348.1">
    <property type="nucleotide sequence ID" value="NZ_BMBA01000002.1"/>
</dbReference>
<accession>A0ABQ1EB93</accession>
<feature type="transmembrane region" description="Helical" evidence="1">
    <location>
        <begin position="87"/>
        <end position="105"/>
    </location>
</feature>
<gene>
    <name evidence="2" type="ORF">CSC2_25980</name>
</gene>
<reference evidence="2 3" key="1">
    <citation type="journal article" date="2021" name="Int. J. Syst. Evol. Microbiol.">
        <title>Clostridium zeae sp. nov., isolated from corn silage.</title>
        <authorList>
            <person name="Kobayashi H."/>
            <person name="Tanizawa Y."/>
            <person name="Yagura M."/>
            <person name="Sakamoto M."/>
            <person name="Ohkuma M."/>
            <person name="Tohno M."/>
        </authorList>
    </citation>
    <scope>NUCLEOTIDE SEQUENCE [LARGE SCALE GENOMIC DNA]</scope>
    <source>
        <strain evidence="2 3">CSC2</strain>
    </source>
</reference>
<keyword evidence="1" id="KW-0472">Membrane</keyword>
<feature type="transmembrane region" description="Helical" evidence="1">
    <location>
        <begin position="63"/>
        <end position="81"/>
    </location>
</feature>
<organism evidence="2 3">
    <name type="scientific">Clostridium zeae</name>
    <dbReference type="NCBI Taxonomy" id="2759022"/>
    <lineage>
        <taxon>Bacteria</taxon>
        <taxon>Bacillati</taxon>
        <taxon>Bacillota</taxon>
        <taxon>Clostridia</taxon>
        <taxon>Eubacteriales</taxon>
        <taxon>Clostridiaceae</taxon>
        <taxon>Clostridium</taxon>
    </lineage>
</organism>
<comment type="caution">
    <text evidence="2">The sequence shown here is derived from an EMBL/GenBank/DDBJ whole genome shotgun (WGS) entry which is preliminary data.</text>
</comment>
<keyword evidence="1" id="KW-0812">Transmembrane</keyword>
<keyword evidence="3" id="KW-1185">Reference proteome</keyword>
<feature type="transmembrane region" description="Helical" evidence="1">
    <location>
        <begin position="36"/>
        <end position="56"/>
    </location>
</feature>
<dbReference type="Proteomes" id="UP000663802">
    <property type="component" value="Unassembled WGS sequence"/>
</dbReference>
<name>A0ABQ1EB93_9CLOT</name>
<dbReference type="EMBL" id="BMBA01000002">
    <property type="protein sequence ID" value="GFZ32072.1"/>
    <property type="molecule type" value="Genomic_DNA"/>
</dbReference>
<sequence>MRKLFLGIILILILLQSIVLYLFFSDKLSLYPNNLVEITWLCISSLSILFGVLFFIVNKKVKVPTVTIATVSFFGIVMFPFMIFKIWIIVFITILLAFALHLYTYKDNKLSILPVISSIMGIYSLGLYLLMHWIASM</sequence>
<evidence type="ECO:0000256" key="1">
    <source>
        <dbReference type="SAM" id="Phobius"/>
    </source>
</evidence>
<feature type="transmembrane region" description="Helical" evidence="1">
    <location>
        <begin position="5"/>
        <end position="24"/>
    </location>
</feature>
<evidence type="ECO:0000313" key="2">
    <source>
        <dbReference type="EMBL" id="GFZ32072.1"/>
    </source>
</evidence>
<keyword evidence="1" id="KW-1133">Transmembrane helix</keyword>
<protein>
    <submittedName>
        <fullName evidence="2">Uncharacterized protein</fullName>
    </submittedName>
</protein>
<proteinExistence type="predicted"/>